<dbReference type="GO" id="GO:0042147">
    <property type="term" value="P:retrograde transport, endosome to Golgi"/>
    <property type="evidence" value="ECO:0007669"/>
    <property type="project" value="InterPro"/>
</dbReference>
<keyword evidence="2" id="KW-1185">Reference proteome</keyword>
<evidence type="ECO:0000313" key="1">
    <source>
        <dbReference type="EMBL" id="CAI8019235.1"/>
    </source>
</evidence>
<dbReference type="InterPro" id="IPR039755">
    <property type="entry name" value="TBC1D23"/>
</dbReference>
<organism evidence="1 2">
    <name type="scientific">Geodia barretti</name>
    <name type="common">Barrett's horny sponge</name>
    <dbReference type="NCBI Taxonomy" id="519541"/>
    <lineage>
        <taxon>Eukaryota</taxon>
        <taxon>Metazoa</taxon>
        <taxon>Porifera</taxon>
        <taxon>Demospongiae</taxon>
        <taxon>Heteroscleromorpha</taxon>
        <taxon>Tetractinellida</taxon>
        <taxon>Astrophorina</taxon>
        <taxon>Geodiidae</taxon>
        <taxon>Geodia</taxon>
    </lineage>
</organism>
<comment type="caution">
    <text evidence="1">The sequence shown here is derived from an EMBL/GenBank/DDBJ whole genome shotgun (WGS) entry which is preliminary data.</text>
</comment>
<proteinExistence type="predicted"/>
<name>A0AA35RWU1_GEOBA</name>
<dbReference type="EMBL" id="CASHTH010001735">
    <property type="protein sequence ID" value="CAI8019235.1"/>
    <property type="molecule type" value="Genomic_DNA"/>
</dbReference>
<dbReference type="GO" id="GO:0005829">
    <property type="term" value="C:cytosol"/>
    <property type="evidence" value="ECO:0007669"/>
    <property type="project" value="GOC"/>
</dbReference>
<dbReference type="PANTHER" id="PTHR13297">
    <property type="entry name" value="TBC1 DOMAIN FAMILY MEMBER 23-RELATED"/>
    <property type="match status" value="1"/>
</dbReference>
<sequence>MGSWSGPLDCEGQDVIHRQCQEAAAKLPLDESSRQLAAQDMELVVSYYCKTRNIRYSPEQGWTELLLVLASLQMSRADLFNCFYAMLAKYIPSRRRFLRQPTALLLSCHWPITPADTMESLIGHHRSQWCGCVRTHMADIRTRMTLLI</sequence>
<dbReference type="GO" id="GO:0005802">
    <property type="term" value="C:trans-Golgi network"/>
    <property type="evidence" value="ECO:0007669"/>
    <property type="project" value="TreeGrafter"/>
</dbReference>
<dbReference type="AlphaFoldDB" id="A0AA35RWU1"/>
<dbReference type="GO" id="GO:0099041">
    <property type="term" value="P:vesicle tethering to Golgi"/>
    <property type="evidence" value="ECO:0007669"/>
    <property type="project" value="TreeGrafter"/>
</dbReference>
<gene>
    <name evidence="1" type="ORF">GBAR_LOCUS11580</name>
</gene>
<dbReference type="PANTHER" id="PTHR13297:SF5">
    <property type="entry name" value="TBC1 DOMAIN FAMILY MEMBER 23"/>
    <property type="match status" value="1"/>
</dbReference>
<evidence type="ECO:0000313" key="2">
    <source>
        <dbReference type="Proteomes" id="UP001174909"/>
    </source>
</evidence>
<protein>
    <submittedName>
        <fullName evidence="1">TBC1 domain family member 23</fullName>
    </submittedName>
</protein>
<dbReference type="Proteomes" id="UP001174909">
    <property type="component" value="Unassembled WGS sequence"/>
</dbReference>
<accession>A0AA35RWU1</accession>
<reference evidence="1" key="1">
    <citation type="submission" date="2023-03" db="EMBL/GenBank/DDBJ databases">
        <authorList>
            <person name="Steffen K."/>
            <person name="Cardenas P."/>
        </authorList>
    </citation>
    <scope>NUCLEOTIDE SEQUENCE</scope>
</reference>